<dbReference type="RefSeq" id="WP_116302735.1">
    <property type="nucleotide sequence ID" value="NZ_NFZW01000014.1"/>
</dbReference>
<sequence>MVGGGRVRLSLPALRFVALVLLLASLLAVMVPRFDDVRLEAERIAYERQLAEMQTLLRLELASTLYREGWSGVGRLDGDNPAKLWQRQFGEAMPRYSGEFPREAAFAPGTWAYDPERQTITYRPRRQRDLCRADGAWPARPSYRIVVTYRQDSNPDLPRALNLLPQGRYSWRRAGEQACRPEAVTE</sequence>
<keyword evidence="1" id="KW-0812">Transmembrane</keyword>
<evidence type="ECO:0000313" key="3">
    <source>
        <dbReference type="Proteomes" id="UP000256763"/>
    </source>
</evidence>
<dbReference type="EMBL" id="NFZW01000014">
    <property type="protein sequence ID" value="RFA34887.1"/>
    <property type="molecule type" value="Genomic_DNA"/>
</dbReference>
<comment type="caution">
    <text evidence="2">The sequence shown here is derived from an EMBL/GenBank/DDBJ whole genome shotgun (WGS) entry which is preliminary data.</text>
</comment>
<gene>
    <name evidence="2" type="ORF">CAL65_14435</name>
</gene>
<organism evidence="2 3">
    <name type="scientific">Alkalilimnicola ehrlichii</name>
    <dbReference type="NCBI Taxonomy" id="351052"/>
    <lineage>
        <taxon>Bacteria</taxon>
        <taxon>Pseudomonadati</taxon>
        <taxon>Pseudomonadota</taxon>
        <taxon>Gammaproteobacteria</taxon>
        <taxon>Chromatiales</taxon>
        <taxon>Ectothiorhodospiraceae</taxon>
        <taxon>Alkalilimnicola</taxon>
    </lineage>
</organism>
<reference evidence="3" key="1">
    <citation type="submission" date="2017-05" db="EMBL/GenBank/DDBJ databases">
        <authorList>
            <person name="Sharma S."/>
            <person name="Sidhu C."/>
            <person name="Pinnaka A.K."/>
        </authorList>
    </citation>
    <scope>NUCLEOTIDE SEQUENCE [LARGE SCALE GENOMIC DNA]</scope>
    <source>
        <strain evidence="3">AK93</strain>
    </source>
</reference>
<keyword evidence="3" id="KW-1185">Reference proteome</keyword>
<evidence type="ECO:0000256" key="1">
    <source>
        <dbReference type="SAM" id="Phobius"/>
    </source>
</evidence>
<evidence type="ECO:0000313" key="2">
    <source>
        <dbReference type="EMBL" id="RFA34887.1"/>
    </source>
</evidence>
<proteinExistence type="predicted"/>
<keyword evidence="1" id="KW-0472">Membrane</keyword>
<keyword evidence="1" id="KW-1133">Transmembrane helix</keyword>
<accession>A0A3E0WSE2</accession>
<dbReference type="Proteomes" id="UP000256763">
    <property type="component" value="Unassembled WGS sequence"/>
</dbReference>
<protein>
    <recommendedName>
        <fullName evidence="4">Type II secretion system protein</fullName>
    </recommendedName>
</protein>
<name>A0A3E0WSE2_9GAMM</name>
<feature type="transmembrane region" description="Helical" evidence="1">
    <location>
        <begin position="12"/>
        <end position="31"/>
    </location>
</feature>
<dbReference type="AlphaFoldDB" id="A0A3E0WSE2"/>
<evidence type="ECO:0008006" key="4">
    <source>
        <dbReference type="Google" id="ProtNLM"/>
    </source>
</evidence>